<feature type="compositionally biased region" description="Acidic residues" evidence="1">
    <location>
        <begin position="461"/>
        <end position="474"/>
    </location>
</feature>
<accession>A0A9D4GDM3</accession>
<name>A0A9D4GDM3_DREPO</name>
<reference evidence="3" key="1">
    <citation type="journal article" date="2019" name="bioRxiv">
        <title>The Genome of the Zebra Mussel, Dreissena polymorpha: A Resource for Invasive Species Research.</title>
        <authorList>
            <person name="McCartney M.A."/>
            <person name="Auch B."/>
            <person name="Kono T."/>
            <person name="Mallez S."/>
            <person name="Zhang Y."/>
            <person name="Obille A."/>
            <person name="Becker A."/>
            <person name="Abrahante J.E."/>
            <person name="Garbe J."/>
            <person name="Badalamenti J.P."/>
            <person name="Herman A."/>
            <person name="Mangelson H."/>
            <person name="Liachko I."/>
            <person name="Sullivan S."/>
            <person name="Sone E.D."/>
            <person name="Koren S."/>
            <person name="Silverstein K.A.T."/>
            <person name="Beckman K.B."/>
            <person name="Gohl D.M."/>
        </authorList>
    </citation>
    <scope>NUCLEOTIDE SEQUENCE</scope>
    <source>
        <strain evidence="3">Duluth1</strain>
        <tissue evidence="3">Whole animal</tissue>
    </source>
</reference>
<feature type="domain" description="F-box" evidence="2">
    <location>
        <begin position="41"/>
        <end position="75"/>
    </location>
</feature>
<feature type="region of interest" description="Disordered" evidence="1">
    <location>
        <begin position="450"/>
        <end position="474"/>
    </location>
</feature>
<dbReference type="InterPro" id="IPR032675">
    <property type="entry name" value="LRR_dom_sf"/>
</dbReference>
<feature type="compositionally biased region" description="Acidic residues" evidence="1">
    <location>
        <begin position="498"/>
        <end position="510"/>
    </location>
</feature>
<dbReference type="Pfam" id="PF12937">
    <property type="entry name" value="F-box-like"/>
    <property type="match status" value="1"/>
</dbReference>
<gene>
    <name evidence="3" type="ORF">DPMN_141967</name>
</gene>
<dbReference type="Gene3D" id="1.20.1280.50">
    <property type="match status" value="1"/>
</dbReference>
<feature type="compositionally biased region" description="Low complexity" evidence="1">
    <location>
        <begin position="451"/>
        <end position="460"/>
    </location>
</feature>
<evidence type="ECO:0000256" key="1">
    <source>
        <dbReference type="SAM" id="MobiDB-lite"/>
    </source>
</evidence>
<proteinExistence type="predicted"/>
<dbReference type="AlphaFoldDB" id="A0A9D4GDM3"/>
<protein>
    <recommendedName>
        <fullName evidence="2">F-box domain-containing protein</fullName>
    </recommendedName>
</protein>
<organism evidence="3 4">
    <name type="scientific">Dreissena polymorpha</name>
    <name type="common">Zebra mussel</name>
    <name type="synonym">Mytilus polymorpha</name>
    <dbReference type="NCBI Taxonomy" id="45954"/>
    <lineage>
        <taxon>Eukaryota</taxon>
        <taxon>Metazoa</taxon>
        <taxon>Spiralia</taxon>
        <taxon>Lophotrochozoa</taxon>
        <taxon>Mollusca</taxon>
        <taxon>Bivalvia</taxon>
        <taxon>Autobranchia</taxon>
        <taxon>Heteroconchia</taxon>
        <taxon>Euheterodonta</taxon>
        <taxon>Imparidentia</taxon>
        <taxon>Neoheterodontei</taxon>
        <taxon>Myida</taxon>
        <taxon>Dreissenoidea</taxon>
        <taxon>Dreissenidae</taxon>
        <taxon>Dreissena</taxon>
    </lineage>
</organism>
<evidence type="ECO:0000313" key="3">
    <source>
        <dbReference type="EMBL" id="KAH3813506.1"/>
    </source>
</evidence>
<evidence type="ECO:0000313" key="4">
    <source>
        <dbReference type="Proteomes" id="UP000828390"/>
    </source>
</evidence>
<dbReference type="PANTHER" id="PTHR20872">
    <property type="match status" value="1"/>
</dbReference>
<dbReference type="InterPro" id="IPR036047">
    <property type="entry name" value="F-box-like_dom_sf"/>
</dbReference>
<feature type="compositionally biased region" description="Acidic residues" evidence="1">
    <location>
        <begin position="522"/>
        <end position="531"/>
    </location>
</feature>
<evidence type="ECO:0000259" key="2">
    <source>
        <dbReference type="Pfam" id="PF12937"/>
    </source>
</evidence>
<sequence>MTPKHRMFAKVTSTSIIRNVRLVKDNMASLEEWSDIADTALIGIFSRLSDLDRLNAACTCKNWYRLFSTSALWRWRRVKFDTASPELTAEREIKFLDKFGHCLNKLSISLGRPNFKTCMTISKAAGVYFQRMHSRNDIRLRILELEGLHMEQRWHFALSRNRLVSSLCKMIRKQKYIESIYMASARMRLVDGSRILEALAKGATGSTIKNIYMEDFFEHNVFPFRYERFVTAMSKFSSLESLNINYRYINGVMLRNMANKLNHCLKNLSLVIEGDVRGIEIPADVWTEFGEKCPGAEVGIYLCTTVVRGNDLRTTFVRGIPIGHVYLTSWSRVDETESRLAALLRHLGNLYHNSMNSFAMFFEQHERIDAGLLFLLRRCRHLEDLCVQARLSADTVIEIMKLQHQNRLALKSINLTVPGLTSDDWRRIDAEKERLLTAVPDFIYVGPTEFGSSTSGSSTDSTDDVNEDVDDGGDDVIIDDDDEVFLINANNLDVEVELERDDDADNEEEGLGFILPPRDMNNNDDDNNALE</sequence>
<reference evidence="3" key="2">
    <citation type="submission" date="2020-11" db="EMBL/GenBank/DDBJ databases">
        <authorList>
            <person name="McCartney M.A."/>
            <person name="Auch B."/>
            <person name="Kono T."/>
            <person name="Mallez S."/>
            <person name="Becker A."/>
            <person name="Gohl D.M."/>
            <person name="Silverstein K.A.T."/>
            <person name="Koren S."/>
            <person name="Bechman K.B."/>
            <person name="Herman A."/>
            <person name="Abrahante J.E."/>
            <person name="Garbe J."/>
        </authorList>
    </citation>
    <scope>NUCLEOTIDE SEQUENCE</scope>
    <source>
        <strain evidence="3">Duluth1</strain>
        <tissue evidence="3">Whole animal</tissue>
    </source>
</reference>
<dbReference type="Proteomes" id="UP000828390">
    <property type="component" value="Unassembled WGS sequence"/>
</dbReference>
<dbReference type="PANTHER" id="PTHR20872:SF1">
    <property type="entry name" value="F-BOX DOMAIN-CONTAINING PROTEIN"/>
    <property type="match status" value="1"/>
</dbReference>
<dbReference type="SUPFAM" id="SSF81383">
    <property type="entry name" value="F-box domain"/>
    <property type="match status" value="1"/>
</dbReference>
<dbReference type="SUPFAM" id="SSF52047">
    <property type="entry name" value="RNI-like"/>
    <property type="match status" value="1"/>
</dbReference>
<dbReference type="InterPro" id="IPR001810">
    <property type="entry name" value="F-box_dom"/>
</dbReference>
<dbReference type="EMBL" id="JAIWYP010000006">
    <property type="protein sequence ID" value="KAH3813506.1"/>
    <property type="molecule type" value="Genomic_DNA"/>
</dbReference>
<dbReference type="Gene3D" id="3.80.10.10">
    <property type="entry name" value="Ribonuclease Inhibitor"/>
    <property type="match status" value="1"/>
</dbReference>
<keyword evidence="4" id="KW-1185">Reference proteome</keyword>
<comment type="caution">
    <text evidence="3">The sequence shown here is derived from an EMBL/GenBank/DDBJ whole genome shotgun (WGS) entry which is preliminary data.</text>
</comment>
<feature type="region of interest" description="Disordered" evidence="1">
    <location>
        <begin position="498"/>
        <end position="531"/>
    </location>
</feature>